<name>A0A967KBT1_9PROT</name>
<dbReference type="FunFam" id="1.10.3720.10:FF:000001">
    <property type="entry name" value="Glycine betaine ABC transporter, permease"/>
    <property type="match status" value="1"/>
</dbReference>
<evidence type="ECO:0000313" key="10">
    <source>
        <dbReference type="EMBL" id="NIA69300.1"/>
    </source>
</evidence>
<dbReference type="PANTHER" id="PTHR47737:SF1">
    <property type="entry name" value="GLYCINE BETAINE_PROLINE BETAINE TRANSPORT SYSTEM PERMEASE PROTEIN PROW"/>
    <property type="match status" value="1"/>
</dbReference>
<organism evidence="10 11">
    <name type="scientific">Pelagibius litoralis</name>
    <dbReference type="NCBI Taxonomy" id="374515"/>
    <lineage>
        <taxon>Bacteria</taxon>
        <taxon>Pseudomonadati</taxon>
        <taxon>Pseudomonadota</taxon>
        <taxon>Alphaproteobacteria</taxon>
        <taxon>Rhodospirillales</taxon>
        <taxon>Rhodovibrionaceae</taxon>
        <taxon>Pelagibius</taxon>
    </lineage>
</organism>
<keyword evidence="2 7" id="KW-0813">Transport</keyword>
<dbReference type="EMBL" id="JAAQPH010000008">
    <property type="protein sequence ID" value="NIA69300.1"/>
    <property type="molecule type" value="Genomic_DNA"/>
</dbReference>
<keyword evidence="8" id="KW-0175">Coiled coil</keyword>
<dbReference type="CDD" id="cd06261">
    <property type="entry name" value="TM_PBP2"/>
    <property type="match status" value="1"/>
</dbReference>
<dbReference type="GO" id="GO:0015871">
    <property type="term" value="P:choline transport"/>
    <property type="evidence" value="ECO:0007669"/>
    <property type="project" value="TreeGrafter"/>
</dbReference>
<evidence type="ECO:0000256" key="1">
    <source>
        <dbReference type="ARBA" id="ARBA00004651"/>
    </source>
</evidence>
<keyword evidence="11" id="KW-1185">Reference proteome</keyword>
<dbReference type="GO" id="GO:0015226">
    <property type="term" value="F:carnitine transmembrane transporter activity"/>
    <property type="evidence" value="ECO:0007669"/>
    <property type="project" value="TreeGrafter"/>
</dbReference>
<dbReference type="GO" id="GO:0043190">
    <property type="term" value="C:ATP-binding cassette (ABC) transporter complex"/>
    <property type="evidence" value="ECO:0007669"/>
    <property type="project" value="TreeGrafter"/>
</dbReference>
<dbReference type="Pfam" id="PF00528">
    <property type="entry name" value="BPD_transp_1"/>
    <property type="match status" value="1"/>
</dbReference>
<dbReference type="InterPro" id="IPR000515">
    <property type="entry name" value="MetI-like"/>
</dbReference>
<dbReference type="GO" id="GO:0031460">
    <property type="term" value="P:glycine betaine transport"/>
    <property type="evidence" value="ECO:0007669"/>
    <property type="project" value="TreeGrafter"/>
</dbReference>
<keyword evidence="5 7" id="KW-1133">Transmembrane helix</keyword>
<proteinExistence type="inferred from homology"/>
<keyword evidence="3" id="KW-1003">Cell membrane</keyword>
<keyword evidence="4 7" id="KW-0812">Transmembrane</keyword>
<protein>
    <submittedName>
        <fullName evidence="10">ABC transporter permease subunit</fullName>
    </submittedName>
</protein>
<dbReference type="PANTHER" id="PTHR47737">
    <property type="entry name" value="GLYCINE BETAINE/PROLINE BETAINE TRANSPORT SYSTEM PERMEASE PROTEIN PROW"/>
    <property type="match status" value="1"/>
</dbReference>
<feature type="transmembrane region" description="Helical" evidence="7">
    <location>
        <begin position="450"/>
        <end position="472"/>
    </location>
</feature>
<dbReference type="PROSITE" id="PS50928">
    <property type="entry name" value="ABC_TM1"/>
    <property type="match status" value="1"/>
</dbReference>
<feature type="transmembrane region" description="Helical" evidence="7">
    <location>
        <begin position="333"/>
        <end position="356"/>
    </location>
</feature>
<feature type="transmembrane region" description="Helical" evidence="7">
    <location>
        <begin position="208"/>
        <end position="228"/>
    </location>
</feature>
<dbReference type="Proteomes" id="UP000761264">
    <property type="component" value="Unassembled WGS sequence"/>
</dbReference>
<feature type="transmembrane region" description="Helical" evidence="7">
    <location>
        <begin position="285"/>
        <end position="303"/>
    </location>
</feature>
<feature type="transmembrane region" description="Helical" evidence="7">
    <location>
        <begin position="310"/>
        <end position="327"/>
    </location>
</feature>
<dbReference type="InterPro" id="IPR035906">
    <property type="entry name" value="MetI-like_sf"/>
</dbReference>
<dbReference type="GO" id="GO:0005275">
    <property type="term" value="F:amine transmembrane transporter activity"/>
    <property type="evidence" value="ECO:0007669"/>
    <property type="project" value="TreeGrafter"/>
</dbReference>
<evidence type="ECO:0000256" key="3">
    <source>
        <dbReference type="ARBA" id="ARBA00022475"/>
    </source>
</evidence>
<accession>A0A967KBT1</accession>
<feature type="coiled-coil region" evidence="8">
    <location>
        <begin position="105"/>
        <end position="153"/>
    </location>
</feature>
<evidence type="ECO:0000259" key="9">
    <source>
        <dbReference type="PROSITE" id="PS50928"/>
    </source>
</evidence>
<comment type="subcellular location">
    <subcellularLocation>
        <location evidence="1 7">Cell membrane</location>
        <topology evidence="1 7">Multi-pass membrane protein</topology>
    </subcellularLocation>
</comment>
<feature type="transmembrane region" description="Helical" evidence="7">
    <location>
        <begin position="377"/>
        <end position="401"/>
    </location>
</feature>
<evidence type="ECO:0000256" key="4">
    <source>
        <dbReference type="ARBA" id="ARBA00022692"/>
    </source>
</evidence>
<evidence type="ECO:0000256" key="6">
    <source>
        <dbReference type="ARBA" id="ARBA00023136"/>
    </source>
</evidence>
<dbReference type="AlphaFoldDB" id="A0A967KBT1"/>
<evidence type="ECO:0000256" key="5">
    <source>
        <dbReference type="ARBA" id="ARBA00022989"/>
    </source>
</evidence>
<evidence type="ECO:0000256" key="7">
    <source>
        <dbReference type="RuleBase" id="RU363032"/>
    </source>
</evidence>
<feature type="transmembrane region" description="Helical" evidence="7">
    <location>
        <begin position="164"/>
        <end position="187"/>
    </location>
</feature>
<reference evidence="10" key="1">
    <citation type="submission" date="2020-03" db="EMBL/GenBank/DDBJ databases">
        <title>Genome of Pelagibius litoralis DSM 21314T.</title>
        <authorList>
            <person name="Wang G."/>
        </authorList>
    </citation>
    <scope>NUCLEOTIDE SEQUENCE</scope>
    <source>
        <strain evidence="10">DSM 21314</strain>
    </source>
</reference>
<feature type="transmembrane region" description="Helical" evidence="7">
    <location>
        <begin position="74"/>
        <end position="92"/>
    </location>
</feature>
<dbReference type="SUPFAM" id="SSF161098">
    <property type="entry name" value="MetI-like"/>
    <property type="match status" value="1"/>
</dbReference>
<evidence type="ECO:0000256" key="8">
    <source>
        <dbReference type="SAM" id="Coils"/>
    </source>
</evidence>
<sequence length="514" mass="55025">MNDQSQGQALSANQNTNHSAAGGKLAALIADFAGANAGYYQRVFAYITEAPGYRLTINPLAGLLSPVWFGARGLWSWFLTFLIVETFAYIQLARGLIGDLGRDQRERAESIAITLETRRQQIEEATRNNSGSLDALKRATESLETALANALQQSEAAAADTLTFIVFGLVLLIAAKVFAACSANWALERHFTRWRADRNLNAGLSWPRAGVALAVFVLVAGLSALRFAQPDQVPVLLDFPTDKAWRIGVGDWIKDGFSWAKTAGADFFNTINLAVRSLLDGLETVFVGTPWPVIILVVGMLAWLSAGPRVAVFTLAALAYLGVLGFWEKAMTTISLLGAAAMVSITLGIPLGIYCARRPKVYAFVRPVLDFMQSMPSFVYLIPVIAFFGAGKPAAIVATLIFGSPPVIRFTVLGLQQVPHAAREAAMAFGATNSYLLFKVDLPLAARTIMAGVNQTILLSLAMVVVASLIGAKGLGEDVLEALQYASEGQGILAGLAILFCALILDRIVAGNRA</sequence>
<dbReference type="RefSeq" id="WP_167224760.1">
    <property type="nucleotide sequence ID" value="NZ_JAAQPH010000008.1"/>
</dbReference>
<comment type="similarity">
    <text evidence="7">Belongs to the binding-protein-dependent transport system permease family.</text>
</comment>
<keyword evidence="6 7" id="KW-0472">Membrane</keyword>
<comment type="caution">
    <text evidence="10">The sequence shown here is derived from an EMBL/GenBank/DDBJ whole genome shotgun (WGS) entry which is preliminary data.</text>
</comment>
<gene>
    <name evidence="10" type="ORF">HBA54_11925</name>
</gene>
<evidence type="ECO:0000313" key="11">
    <source>
        <dbReference type="Proteomes" id="UP000761264"/>
    </source>
</evidence>
<dbReference type="Gene3D" id="1.10.3720.10">
    <property type="entry name" value="MetI-like"/>
    <property type="match status" value="1"/>
</dbReference>
<feature type="transmembrane region" description="Helical" evidence="7">
    <location>
        <begin position="492"/>
        <end position="510"/>
    </location>
</feature>
<evidence type="ECO:0000256" key="2">
    <source>
        <dbReference type="ARBA" id="ARBA00022448"/>
    </source>
</evidence>
<feature type="domain" description="ABC transmembrane type-1" evidence="9">
    <location>
        <begin position="330"/>
        <end position="509"/>
    </location>
</feature>